<name>A0ABN8K6M1_9HYPH</name>
<dbReference type="EMBL" id="CAKXZT010000141">
    <property type="protein sequence ID" value="CAH2405121.1"/>
    <property type="molecule type" value="Genomic_DNA"/>
</dbReference>
<keyword evidence="2" id="KW-1185">Reference proteome</keyword>
<protein>
    <recommendedName>
        <fullName evidence="3">Aldehyde dehydrogenase domain-containing protein</fullName>
    </recommendedName>
</protein>
<dbReference type="InterPro" id="IPR016161">
    <property type="entry name" value="Ald_DH/histidinol_DH"/>
</dbReference>
<dbReference type="SUPFAM" id="SSF53720">
    <property type="entry name" value="ALDH-like"/>
    <property type="match status" value="1"/>
</dbReference>
<reference evidence="1 2" key="1">
    <citation type="submission" date="2022-03" db="EMBL/GenBank/DDBJ databases">
        <authorList>
            <person name="Brunel B."/>
        </authorList>
    </citation>
    <scope>NUCLEOTIDE SEQUENCE [LARGE SCALE GENOMIC DNA]</scope>
    <source>
        <strain evidence="1">STM5069sample</strain>
    </source>
</reference>
<dbReference type="Proteomes" id="UP001153050">
    <property type="component" value="Unassembled WGS sequence"/>
</dbReference>
<evidence type="ECO:0000313" key="1">
    <source>
        <dbReference type="EMBL" id="CAH2405121.1"/>
    </source>
</evidence>
<organism evidence="1 2">
    <name type="scientific">Mesorhizobium escarrei</name>
    <dbReference type="NCBI Taxonomy" id="666018"/>
    <lineage>
        <taxon>Bacteria</taxon>
        <taxon>Pseudomonadati</taxon>
        <taxon>Pseudomonadota</taxon>
        <taxon>Alphaproteobacteria</taxon>
        <taxon>Hyphomicrobiales</taxon>
        <taxon>Phyllobacteriaceae</taxon>
        <taxon>Mesorhizobium</taxon>
    </lineage>
</organism>
<proteinExistence type="predicted"/>
<sequence>MSNATSYQLFINGRWRAGSGTLTLANPATERYLARSQRLRLRI</sequence>
<evidence type="ECO:0000313" key="2">
    <source>
        <dbReference type="Proteomes" id="UP001153050"/>
    </source>
</evidence>
<gene>
    <name evidence="1" type="ORF">MES5069_450068</name>
</gene>
<accession>A0ABN8K6M1</accession>
<comment type="caution">
    <text evidence="1">The sequence shown here is derived from an EMBL/GenBank/DDBJ whole genome shotgun (WGS) entry which is preliminary data.</text>
</comment>
<evidence type="ECO:0008006" key="3">
    <source>
        <dbReference type="Google" id="ProtNLM"/>
    </source>
</evidence>